<sequence length="72" mass="8235">MKEAEFAVAQQFQLDEIAKSNKNWTTQYILMRYCEPLAAIPTVLKKLKLSLTFGSSTTICDNLFSTRKKCVQ</sequence>
<reference evidence="1" key="1">
    <citation type="submission" date="2014-05" db="EMBL/GenBank/DDBJ databases">
        <authorList>
            <person name="Chronopoulou M."/>
        </authorList>
    </citation>
    <scope>NUCLEOTIDE SEQUENCE</scope>
    <source>
        <tissue evidence="1">Whole organism</tissue>
    </source>
</reference>
<evidence type="ECO:0000313" key="1">
    <source>
        <dbReference type="EMBL" id="CDW37073.1"/>
    </source>
</evidence>
<dbReference type="EMBL" id="HACA01019711">
    <property type="protein sequence ID" value="CDW37072.1"/>
    <property type="molecule type" value="Transcribed_RNA"/>
</dbReference>
<proteinExistence type="predicted"/>
<name>A0A0K2UFN8_LEPSM</name>
<dbReference type="EMBL" id="HACA01019712">
    <property type="protein sequence ID" value="CDW37073.1"/>
    <property type="molecule type" value="Transcribed_RNA"/>
</dbReference>
<protein>
    <submittedName>
        <fullName evidence="1">Zinc finger MYMtype protein 1like [Amphimedon queenslandica]</fullName>
    </submittedName>
</protein>
<accession>A0A0K2UFN8</accession>
<dbReference type="AlphaFoldDB" id="A0A0K2UFN8"/>
<organism evidence="1">
    <name type="scientific">Lepeophtheirus salmonis</name>
    <name type="common">Salmon louse</name>
    <name type="synonym">Caligus salmonis</name>
    <dbReference type="NCBI Taxonomy" id="72036"/>
    <lineage>
        <taxon>Eukaryota</taxon>
        <taxon>Metazoa</taxon>
        <taxon>Ecdysozoa</taxon>
        <taxon>Arthropoda</taxon>
        <taxon>Crustacea</taxon>
        <taxon>Multicrustacea</taxon>
        <taxon>Hexanauplia</taxon>
        <taxon>Copepoda</taxon>
        <taxon>Siphonostomatoida</taxon>
        <taxon>Caligidae</taxon>
        <taxon>Lepeophtheirus</taxon>
    </lineage>
</organism>